<gene>
    <name evidence="1" type="ORF">C8035_v011833</name>
</gene>
<dbReference type="EMBL" id="QAPG01000065">
    <property type="protein sequence ID" value="TDZ33405.1"/>
    <property type="molecule type" value="Genomic_DNA"/>
</dbReference>
<protein>
    <submittedName>
        <fullName evidence="1">Uncharacterized protein</fullName>
    </submittedName>
</protein>
<reference evidence="1 2" key="1">
    <citation type="submission" date="2018-11" db="EMBL/GenBank/DDBJ databases">
        <title>Genome sequence and assembly of Colletotrichum spinosum.</title>
        <authorList>
            <person name="Gan P."/>
            <person name="Shirasu K."/>
        </authorList>
    </citation>
    <scope>NUCLEOTIDE SEQUENCE [LARGE SCALE GENOMIC DNA]</scope>
    <source>
        <strain evidence="1 2">CBS 515.97</strain>
    </source>
</reference>
<dbReference type="AlphaFoldDB" id="A0A4R8QDK6"/>
<keyword evidence="2" id="KW-1185">Reference proteome</keyword>
<organism evidence="1 2">
    <name type="scientific">Colletotrichum spinosum</name>
    <dbReference type="NCBI Taxonomy" id="1347390"/>
    <lineage>
        <taxon>Eukaryota</taxon>
        <taxon>Fungi</taxon>
        <taxon>Dikarya</taxon>
        <taxon>Ascomycota</taxon>
        <taxon>Pezizomycotina</taxon>
        <taxon>Sordariomycetes</taxon>
        <taxon>Hypocreomycetidae</taxon>
        <taxon>Glomerellales</taxon>
        <taxon>Glomerellaceae</taxon>
        <taxon>Colletotrichum</taxon>
        <taxon>Colletotrichum orbiculare species complex</taxon>
    </lineage>
</organism>
<accession>A0A4R8QDK6</accession>
<comment type="caution">
    <text evidence="1">The sequence shown here is derived from an EMBL/GenBank/DDBJ whole genome shotgun (WGS) entry which is preliminary data.</text>
</comment>
<proteinExistence type="predicted"/>
<evidence type="ECO:0000313" key="2">
    <source>
        <dbReference type="Proteomes" id="UP000295083"/>
    </source>
</evidence>
<evidence type="ECO:0000313" key="1">
    <source>
        <dbReference type="EMBL" id="TDZ33405.1"/>
    </source>
</evidence>
<dbReference type="Proteomes" id="UP000295083">
    <property type="component" value="Unassembled WGS sequence"/>
</dbReference>
<name>A0A4R8QDK6_9PEZI</name>
<sequence>MTPRDRQADRPPGEWPGERETICGLSLLDGLHAARNTATKKLKTGLCVYVDALKNQRRFSLARHSDPDRVLGSDVWKKRKKKEIDKNIAPCYVKGLIFNHPPAKRLTRRHSLACGIFSAGGLSATTKTDHHDSNVAWFSGR</sequence>